<evidence type="ECO:0000256" key="3">
    <source>
        <dbReference type="ARBA" id="ARBA00012939"/>
    </source>
</evidence>
<dbReference type="Pfam" id="PF01232">
    <property type="entry name" value="Mannitol_dh"/>
    <property type="match status" value="1"/>
</dbReference>
<dbReference type="Gene3D" id="1.10.1040.10">
    <property type="entry name" value="N-(1-d-carboxylethyl)-l-norvaline Dehydrogenase, domain 2"/>
    <property type="match status" value="1"/>
</dbReference>
<evidence type="ECO:0000256" key="7">
    <source>
        <dbReference type="ARBA" id="ARBA00048615"/>
    </source>
</evidence>
<dbReference type="InterPro" id="IPR013131">
    <property type="entry name" value="Mannitol_DH_N"/>
</dbReference>
<dbReference type="EC" id="1.1.1.17" evidence="3"/>
<dbReference type="PANTHER" id="PTHR30524">
    <property type="entry name" value="MANNITOL-1-PHOSPHATE 5-DEHYDROGENASE"/>
    <property type="match status" value="1"/>
</dbReference>
<comment type="similarity">
    <text evidence="1">Belongs to the mannitol dehydrogenase family.</text>
</comment>
<feature type="domain" description="Mannitol dehydrogenase C-terminal" evidence="9">
    <location>
        <begin position="214"/>
        <end position="357"/>
    </location>
</feature>
<dbReference type="InterPro" id="IPR013118">
    <property type="entry name" value="Mannitol_DH_C"/>
</dbReference>
<dbReference type="PRINTS" id="PR00084">
    <property type="entry name" value="MTLDHDRGNASE"/>
</dbReference>
<gene>
    <name evidence="10" type="ORF">TRAPUB_1001</name>
</gene>
<dbReference type="InterPro" id="IPR000669">
    <property type="entry name" value="Mannitol_DH"/>
</dbReference>
<dbReference type="InterPro" id="IPR008927">
    <property type="entry name" value="6-PGluconate_DH-like_C_sf"/>
</dbReference>
<proteinExistence type="inferred from homology"/>
<dbReference type="SUPFAM" id="SSF51735">
    <property type="entry name" value="NAD(P)-binding Rossmann-fold domains"/>
    <property type="match status" value="1"/>
</dbReference>
<evidence type="ECO:0000256" key="6">
    <source>
        <dbReference type="ARBA" id="ARBA00023027"/>
    </source>
</evidence>
<dbReference type="GO" id="GO:0005829">
    <property type="term" value="C:cytosol"/>
    <property type="evidence" value="ECO:0007669"/>
    <property type="project" value="TreeGrafter"/>
</dbReference>
<keyword evidence="5" id="KW-0560">Oxidoreductase</keyword>
<comment type="caution">
    <text evidence="10">The sequence shown here is derived from an EMBL/GenBank/DDBJ whole genome shotgun (WGS) entry which is preliminary data.</text>
</comment>
<name>A0A1M2VKI0_TRAPU</name>
<dbReference type="NCBIfam" id="NF002646">
    <property type="entry name" value="PRK02318.1-2"/>
    <property type="match status" value="1"/>
</dbReference>
<dbReference type="InterPro" id="IPR023028">
    <property type="entry name" value="Mannitol_1_phos_5_DH"/>
</dbReference>
<comment type="catalytic activity">
    <reaction evidence="7">
        <text>D-mannitol 1-phosphate + NAD(+) = beta-D-fructose 6-phosphate + NADH + H(+)</text>
        <dbReference type="Rhea" id="RHEA:19661"/>
        <dbReference type="ChEBI" id="CHEBI:15378"/>
        <dbReference type="ChEBI" id="CHEBI:57540"/>
        <dbReference type="ChEBI" id="CHEBI:57634"/>
        <dbReference type="ChEBI" id="CHEBI:57945"/>
        <dbReference type="ChEBI" id="CHEBI:61381"/>
        <dbReference type="EC" id="1.1.1.17"/>
    </reaction>
</comment>
<dbReference type="STRING" id="154538.A0A1M2VKI0"/>
<sequence length="402" mass="44369">MPQQERKAIHFGAGNIGRGFIGPLLVGSGYHVVFADVNKDVIAQLNDQDSYDVLVLDEEDEQHETISGVSGVVSTSDDVLRAFADPAVDLVTTAVGPAILEKIADTIARGLHARREADAGPLNIIACENMVNQTSTLRKYVFAALEEEDKSWVKENVGFANCSVDRIVPPFDPKDGGSALDVGVEGFYEWVVDEDALHRTPLDVRLKGIRLTGDLQAYIERKLFTLNCGHAITAYLGFLKGYGTIDEAIRDDGIRETVRSALLNEGGAALRRRHKFDENEYGQYVEKTLDRFANPKLKDDIVRVGRQPLRKLEKGDRLLGPAHMAREYGLPIDNLAKGIAAAFLYDVPDDKQSVELQKKVKQDGIEKATAEITGFAEGSEEHRKILDAYAALRVSSTRRKYS</sequence>
<evidence type="ECO:0000256" key="5">
    <source>
        <dbReference type="ARBA" id="ARBA00023002"/>
    </source>
</evidence>
<dbReference type="OrthoDB" id="418169at2759"/>
<evidence type="ECO:0000256" key="4">
    <source>
        <dbReference type="ARBA" id="ARBA00016219"/>
    </source>
</evidence>
<dbReference type="GO" id="GO:0008926">
    <property type="term" value="F:mannitol-1-phosphate 5-dehydrogenase activity"/>
    <property type="evidence" value="ECO:0007669"/>
    <property type="project" value="UniProtKB-EC"/>
</dbReference>
<dbReference type="EMBL" id="MNAD01001083">
    <property type="protein sequence ID" value="OJT08066.1"/>
    <property type="molecule type" value="Genomic_DNA"/>
</dbReference>
<dbReference type="PROSITE" id="PS00974">
    <property type="entry name" value="MANNITOL_DHGENASE"/>
    <property type="match status" value="1"/>
</dbReference>
<evidence type="ECO:0000259" key="9">
    <source>
        <dbReference type="Pfam" id="PF08125"/>
    </source>
</evidence>
<dbReference type="HAMAP" id="MF_00196">
    <property type="entry name" value="Mannitol_dehydrog"/>
    <property type="match status" value="1"/>
</dbReference>
<feature type="domain" description="Mannitol dehydrogenase N-terminal" evidence="8">
    <location>
        <begin position="7"/>
        <end position="198"/>
    </location>
</feature>
<reference evidence="10 11" key="1">
    <citation type="submission" date="2016-10" db="EMBL/GenBank/DDBJ databases">
        <title>Genome sequence of the basidiomycete white-rot fungus Trametes pubescens.</title>
        <authorList>
            <person name="Makela M.R."/>
            <person name="Granchi Z."/>
            <person name="Peng M."/>
            <person name="De Vries R.P."/>
            <person name="Grigoriev I."/>
            <person name="Riley R."/>
            <person name="Hilden K."/>
        </authorList>
    </citation>
    <scope>NUCLEOTIDE SEQUENCE [LARGE SCALE GENOMIC DNA]</scope>
    <source>
        <strain evidence="10 11">FBCC735</strain>
    </source>
</reference>
<protein>
    <recommendedName>
        <fullName evidence="4">Mannitol-1-phosphate 5-dehydrogenase</fullName>
        <ecNumber evidence="3">1.1.1.17</ecNumber>
    </recommendedName>
</protein>
<evidence type="ECO:0000313" key="10">
    <source>
        <dbReference type="EMBL" id="OJT08066.1"/>
    </source>
</evidence>
<dbReference type="SUPFAM" id="SSF48179">
    <property type="entry name" value="6-phosphogluconate dehydrogenase C-terminal domain-like"/>
    <property type="match status" value="1"/>
</dbReference>
<comment type="subunit">
    <text evidence="2">Monomer.</text>
</comment>
<evidence type="ECO:0000313" key="11">
    <source>
        <dbReference type="Proteomes" id="UP000184267"/>
    </source>
</evidence>
<dbReference type="Proteomes" id="UP000184267">
    <property type="component" value="Unassembled WGS sequence"/>
</dbReference>
<dbReference type="NCBIfam" id="NF002652">
    <property type="entry name" value="PRK02318.2-5"/>
    <property type="match status" value="1"/>
</dbReference>
<keyword evidence="11" id="KW-1185">Reference proteome</keyword>
<dbReference type="PANTHER" id="PTHR30524:SF0">
    <property type="entry name" value="ALTRONATE OXIDOREDUCTASE-RELATED"/>
    <property type="match status" value="1"/>
</dbReference>
<dbReference type="InterPro" id="IPR023027">
    <property type="entry name" value="Mannitol_DH_CS"/>
</dbReference>
<dbReference type="Pfam" id="PF08125">
    <property type="entry name" value="Mannitol_dh_C"/>
    <property type="match status" value="1"/>
</dbReference>
<organism evidence="10 11">
    <name type="scientific">Trametes pubescens</name>
    <name type="common">White-rot fungus</name>
    <dbReference type="NCBI Taxonomy" id="154538"/>
    <lineage>
        <taxon>Eukaryota</taxon>
        <taxon>Fungi</taxon>
        <taxon>Dikarya</taxon>
        <taxon>Basidiomycota</taxon>
        <taxon>Agaricomycotina</taxon>
        <taxon>Agaricomycetes</taxon>
        <taxon>Polyporales</taxon>
        <taxon>Polyporaceae</taxon>
        <taxon>Trametes</taxon>
    </lineage>
</organism>
<keyword evidence="6" id="KW-0520">NAD</keyword>
<evidence type="ECO:0000256" key="1">
    <source>
        <dbReference type="ARBA" id="ARBA00006541"/>
    </source>
</evidence>
<dbReference type="Gene3D" id="3.40.50.720">
    <property type="entry name" value="NAD(P)-binding Rossmann-like Domain"/>
    <property type="match status" value="1"/>
</dbReference>
<dbReference type="GO" id="GO:0019592">
    <property type="term" value="P:mannitol catabolic process"/>
    <property type="evidence" value="ECO:0007669"/>
    <property type="project" value="TreeGrafter"/>
</dbReference>
<accession>A0A1M2VKI0</accession>
<dbReference type="InterPro" id="IPR013328">
    <property type="entry name" value="6PGD_dom2"/>
</dbReference>
<evidence type="ECO:0000259" key="8">
    <source>
        <dbReference type="Pfam" id="PF01232"/>
    </source>
</evidence>
<dbReference type="OMA" id="APFIERK"/>
<dbReference type="InterPro" id="IPR036291">
    <property type="entry name" value="NAD(P)-bd_dom_sf"/>
</dbReference>
<dbReference type="AlphaFoldDB" id="A0A1M2VKI0"/>
<evidence type="ECO:0000256" key="2">
    <source>
        <dbReference type="ARBA" id="ARBA00011245"/>
    </source>
</evidence>